<dbReference type="Proteomes" id="UP000198615">
    <property type="component" value="Unassembled WGS sequence"/>
</dbReference>
<name>A0A8G2EUV3_9PROT</name>
<sequence>MPIDKIVPDVAAAVAGVKDGDTIMISGFGFAGVPNDLIHGVLDSGAKDLTVISNNAGTGTEGLAALIGSGRVTRIICSYPRSKGSDLFDARYAAGEIDLELVPQGTLSERMRAAGAGVAGFYTPTGVGTDLAEGKEVRNFDGRDYVLELPLRADLALVQAYKADRWGNLIYRKAARNFGPVMAMAADLTVVQVREIVPLGEMDPEAIVTPSIFVDRVVHIDNDREWDI</sequence>
<dbReference type="Pfam" id="PF01144">
    <property type="entry name" value="CoA_trans"/>
    <property type="match status" value="1"/>
</dbReference>
<dbReference type="OrthoDB" id="9777193at2"/>
<dbReference type="InterPro" id="IPR037171">
    <property type="entry name" value="NagB/RpiA_transferase-like"/>
</dbReference>
<gene>
    <name evidence="2" type="ORF">SAMN05660686_01695</name>
</gene>
<evidence type="ECO:0000313" key="2">
    <source>
        <dbReference type="EMBL" id="SDF56719.1"/>
    </source>
</evidence>
<protein>
    <submittedName>
        <fullName evidence="2">3-oxoadipate CoA-transferase, alpha subunit</fullName>
    </submittedName>
</protein>
<dbReference type="EMBL" id="FNBW01000004">
    <property type="protein sequence ID" value="SDF56719.1"/>
    <property type="molecule type" value="Genomic_DNA"/>
</dbReference>
<evidence type="ECO:0000256" key="1">
    <source>
        <dbReference type="ARBA" id="ARBA00022679"/>
    </source>
</evidence>
<organism evidence="2 3">
    <name type="scientific">Thalassobaculum litoreum DSM 18839</name>
    <dbReference type="NCBI Taxonomy" id="1123362"/>
    <lineage>
        <taxon>Bacteria</taxon>
        <taxon>Pseudomonadati</taxon>
        <taxon>Pseudomonadota</taxon>
        <taxon>Alphaproteobacteria</taxon>
        <taxon>Rhodospirillales</taxon>
        <taxon>Thalassobaculaceae</taxon>
        <taxon>Thalassobaculum</taxon>
    </lineage>
</organism>
<dbReference type="NCBIfam" id="TIGR02429">
    <property type="entry name" value="pcaI_scoA_fam"/>
    <property type="match status" value="1"/>
</dbReference>
<comment type="caution">
    <text evidence="2">The sequence shown here is derived from an EMBL/GenBank/DDBJ whole genome shotgun (WGS) entry which is preliminary data.</text>
</comment>
<dbReference type="SMART" id="SM00882">
    <property type="entry name" value="CoA_trans"/>
    <property type="match status" value="1"/>
</dbReference>
<proteinExistence type="predicted"/>
<dbReference type="RefSeq" id="WP_028793391.1">
    <property type="nucleotide sequence ID" value="NZ_FNBW01000004.1"/>
</dbReference>
<dbReference type="AlphaFoldDB" id="A0A8G2EUV3"/>
<accession>A0A8G2EUV3</accession>
<dbReference type="InterPro" id="IPR012792">
    <property type="entry name" value="3-oxoacid_CoA-transf_A"/>
</dbReference>
<dbReference type="InterPro" id="IPR004165">
    <property type="entry name" value="CoA_trans_fam_I"/>
</dbReference>
<dbReference type="GO" id="GO:0008410">
    <property type="term" value="F:CoA-transferase activity"/>
    <property type="evidence" value="ECO:0007669"/>
    <property type="project" value="InterPro"/>
</dbReference>
<dbReference type="SUPFAM" id="SSF100950">
    <property type="entry name" value="NagB/RpiA/CoA transferase-like"/>
    <property type="match status" value="1"/>
</dbReference>
<keyword evidence="1 2" id="KW-0808">Transferase</keyword>
<dbReference type="Gene3D" id="3.40.1080.10">
    <property type="entry name" value="Glutaconate Coenzyme A-transferase"/>
    <property type="match status" value="1"/>
</dbReference>
<keyword evidence="3" id="KW-1185">Reference proteome</keyword>
<reference evidence="2 3" key="1">
    <citation type="submission" date="2016-10" db="EMBL/GenBank/DDBJ databases">
        <authorList>
            <person name="Varghese N."/>
            <person name="Submissions S."/>
        </authorList>
    </citation>
    <scope>NUCLEOTIDE SEQUENCE [LARGE SCALE GENOMIC DNA]</scope>
    <source>
        <strain evidence="2 3">DSM 18839</strain>
    </source>
</reference>
<dbReference type="PANTHER" id="PTHR13707">
    <property type="entry name" value="KETOACID-COENZYME A TRANSFERASE"/>
    <property type="match status" value="1"/>
</dbReference>
<evidence type="ECO:0000313" key="3">
    <source>
        <dbReference type="Proteomes" id="UP000198615"/>
    </source>
</evidence>
<dbReference type="PANTHER" id="PTHR13707:SF60">
    <property type="entry name" value="ACETATE COA-TRANSFERASE SUBUNIT ALPHA"/>
    <property type="match status" value="1"/>
</dbReference>